<feature type="transmembrane region" description="Helical" evidence="6">
    <location>
        <begin position="337"/>
        <end position="357"/>
    </location>
</feature>
<reference evidence="7" key="1">
    <citation type="submission" date="2021-04" db="EMBL/GenBank/DDBJ databases">
        <title>Draft genome sequence of Xylanibacillus composti strain K13.</title>
        <authorList>
            <person name="Uke A."/>
            <person name="Chhe C."/>
            <person name="Baramee S."/>
            <person name="Kosugi A."/>
        </authorList>
    </citation>
    <scope>NUCLEOTIDE SEQUENCE</scope>
    <source>
        <strain evidence="7">K13</strain>
    </source>
</reference>
<comment type="subcellular location">
    <subcellularLocation>
        <location evidence="1">Cell membrane</location>
        <topology evidence="1">Multi-pass membrane protein</topology>
    </subcellularLocation>
</comment>
<dbReference type="InterPro" id="IPR002797">
    <property type="entry name" value="Polysacc_synth"/>
</dbReference>
<evidence type="ECO:0000313" key="7">
    <source>
        <dbReference type="EMBL" id="GIQ70372.1"/>
    </source>
</evidence>
<evidence type="ECO:0000256" key="1">
    <source>
        <dbReference type="ARBA" id="ARBA00004651"/>
    </source>
</evidence>
<evidence type="ECO:0000256" key="5">
    <source>
        <dbReference type="ARBA" id="ARBA00023136"/>
    </source>
</evidence>
<organism evidence="7 8">
    <name type="scientific">Xylanibacillus composti</name>
    <dbReference type="NCBI Taxonomy" id="1572762"/>
    <lineage>
        <taxon>Bacteria</taxon>
        <taxon>Bacillati</taxon>
        <taxon>Bacillota</taxon>
        <taxon>Bacilli</taxon>
        <taxon>Bacillales</taxon>
        <taxon>Paenibacillaceae</taxon>
        <taxon>Xylanibacillus</taxon>
    </lineage>
</organism>
<proteinExistence type="predicted"/>
<dbReference type="PANTHER" id="PTHR30250">
    <property type="entry name" value="PST FAMILY PREDICTED COLANIC ACID TRANSPORTER"/>
    <property type="match status" value="1"/>
</dbReference>
<dbReference type="InterPro" id="IPR050833">
    <property type="entry name" value="Poly_Biosynth_Transport"/>
</dbReference>
<evidence type="ECO:0008006" key="9">
    <source>
        <dbReference type="Google" id="ProtNLM"/>
    </source>
</evidence>
<keyword evidence="8" id="KW-1185">Reference proteome</keyword>
<name>A0A8J4M3R8_9BACL</name>
<dbReference type="EMBL" id="BOVK01000046">
    <property type="protein sequence ID" value="GIQ70372.1"/>
    <property type="molecule type" value="Genomic_DNA"/>
</dbReference>
<gene>
    <name evidence="7" type="ORF">XYCOK13_31960</name>
</gene>
<keyword evidence="3 6" id="KW-0812">Transmembrane</keyword>
<feature type="transmembrane region" description="Helical" evidence="6">
    <location>
        <begin position="170"/>
        <end position="190"/>
    </location>
</feature>
<evidence type="ECO:0000256" key="6">
    <source>
        <dbReference type="SAM" id="Phobius"/>
    </source>
</evidence>
<protein>
    <recommendedName>
        <fullName evidence="9">O-antigen/teichoic acid export membrane protein</fullName>
    </recommendedName>
</protein>
<keyword evidence="5 6" id="KW-0472">Membrane</keyword>
<feature type="transmembrane region" description="Helical" evidence="6">
    <location>
        <begin position="137"/>
        <end position="158"/>
    </location>
</feature>
<feature type="transmembrane region" description="Helical" evidence="6">
    <location>
        <begin position="196"/>
        <end position="214"/>
    </location>
</feature>
<feature type="transmembrane region" description="Helical" evidence="6">
    <location>
        <begin position="70"/>
        <end position="90"/>
    </location>
</feature>
<dbReference type="PANTHER" id="PTHR30250:SF11">
    <property type="entry name" value="O-ANTIGEN TRANSPORTER-RELATED"/>
    <property type="match status" value="1"/>
</dbReference>
<dbReference type="GO" id="GO:0005886">
    <property type="term" value="C:plasma membrane"/>
    <property type="evidence" value="ECO:0007669"/>
    <property type="project" value="UniProtKB-SubCell"/>
</dbReference>
<feature type="transmembrane region" description="Helical" evidence="6">
    <location>
        <begin position="235"/>
        <end position="258"/>
    </location>
</feature>
<comment type="caution">
    <text evidence="7">The sequence shown here is derived from an EMBL/GenBank/DDBJ whole genome shotgun (WGS) entry which is preliminary data.</text>
</comment>
<evidence type="ECO:0000256" key="3">
    <source>
        <dbReference type="ARBA" id="ARBA00022692"/>
    </source>
</evidence>
<evidence type="ECO:0000256" key="2">
    <source>
        <dbReference type="ARBA" id="ARBA00022475"/>
    </source>
</evidence>
<keyword evidence="4 6" id="KW-1133">Transmembrane helix</keyword>
<feature type="transmembrane region" description="Helical" evidence="6">
    <location>
        <begin position="264"/>
        <end position="290"/>
    </location>
</feature>
<dbReference type="Pfam" id="PF01943">
    <property type="entry name" value="Polysacc_synt"/>
    <property type="match status" value="1"/>
</dbReference>
<dbReference type="AlphaFoldDB" id="A0A8J4M3R8"/>
<dbReference type="RefSeq" id="WP_213413202.1">
    <property type="nucleotide sequence ID" value="NZ_BOVK01000046.1"/>
</dbReference>
<feature type="transmembrane region" description="Helical" evidence="6">
    <location>
        <begin position="311"/>
        <end position="331"/>
    </location>
</feature>
<feature type="transmembrane region" description="Helical" evidence="6">
    <location>
        <begin position="102"/>
        <end position="122"/>
    </location>
</feature>
<evidence type="ECO:0000256" key="4">
    <source>
        <dbReference type="ARBA" id="ARBA00022989"/>
    </source>
</evidence>
<evidence type="ECO:0000313" key="8">
    <source>
        <dbReference type="Proteomes" id="UP000677918"/>
    </source>
</evidence>
<feature type="transmembrane region" description="Helical" evidence="6">
    <location>
        <begin position="369"/>
        <end position="391"/>
    </location>
</feature>
<feature type="transmembrane region" description="Helical" evidence="6">
    <location>
        <begin position="397"/>
        <end position="419"/>
    </location>
</feature>
<sequence>MKMHVPVIRDMQSRLRDIASNAQVKRFVSNLGTVFLFRFAAAVLNAVGLVAAARYFGVVAVGDINIIQNAGFFLIIPMLIGVNVAIVKYLPAGNAEEQGRLIGSVFVWNAALLMACSLLYLFPGMRLAEWLNLSPAVWLWSVLFAISVNISMVFDAILRAEEKFFLLGKARLIGTVLFFVIVLLACLLSGSFYLFIAALMVNHLTFAVLAYRGMSVRRFRFSWQSSRKIYSYGSINMVSLGLSMVLFTSDIFIVNYFYSGYEVGIYSVYMVNVRMFFNLLFHEIFAVVFLPTVAQMDKLMLYRRLMKLTPLILPAAMLANAVLCVTLLFLFGSEYPLNWTFVALVSIGTGFHFLYWVMNSIFTVEGKKGALICLQVLGIPMPFLLGATVYLTKLYGIAGAMAASLLTQLVLIGMFIVVIRLQYGKDRLREEHNHQPSLTEWQKEDRSL</sequence>
<keyword evidence="2" id="KW-1003">Cell membrane</keyword>
<dbReference type="Proteomes" id="UP000677918">
    <property type="component" value="Unassembled WGS sequence"/>
</dbReference>
<feature type="transmembrane region" description="Helical" evidence="6">
    <location>
        <begin position="35"/>
        <end position="58"/>
    </location>
</feature>
<accession>A0A8J4M3R8</accession>